<evidence type="ECO:0000313" key="2">
    <source>
        <dbReference type="EMBL" id="CCD45438.1"/>
    </source>
</evidence>
<dbReference type="InParanoid" id="G2XYA1"/>
<evidence type="ECO:0000256" key="1">
    <source>
        <dbReference type="SAM" id="MobiDB-lite"/>
    </source>
</evidence>
<evidence type="ECO:0000313" key="3">
    <source>
        <dbReference type="Proteomes" id="UP000008177"/>
    </source>
</evidence>
<dbReference type="AlphaFoldDB" id="G2XYA1"/>
<dbReference type="EMBL" id="FQ790278">
    <property type="protein sequence ID" value="CCD45438.1"/>
    <property type="molecule type" value="Genomic_DNA"/>
</dbReference>
<reference evidence="3" key="1">
    <citation type="journal article" date="2011" name="PLoS Genet.">
        <title>Genomic analysis of the necrotrophic fungal pathogens Sclerotinia sclerotiorum and Botrytis cinerea.</title>
        <authorList>
            <person name="Amselem J."/>
            <person name="Cuomo C.A."/>
            <person name="van Kan J.A."/>
            <person name="Viaud M."/>
            <person name="Benito E.P."/>
            <person name="Couloux A."/>
            <person name="Coutinho P.M."/>
            <person name="de Vries R.P."/>
            <person name="Dyer P.S."/>
            <person name="Fillinger S."/>
            <person name="Fournier E."/>
            <person name="Gout L."/>
            <person name="Hahn M."/>
            <person name="Kohn L."/>
            <person name="Lapalu N."/>
            <person name="Plummer K.M."/>
            <person name="Pradier J.M."/>
            <person name="Quevillon E."/>
            <person name="Sharon A."/>
            <person name="Simon A."/>
            <person name="ten Have A."/>
            <person name="Tudzynski B."/>
            <person name="Tudzynski P."/>
            <person name="Wincker P."/>
            <person name="Andrew M."/>
            <person name="Anthouard V."/>
            <person name="Beever R.E."/>
            <person name="Beffa R."/>
            <person name="Benoit I."/>
            <person name="Bouzid O."/>
            <person name="Brault B."/>
            <person name="Chen Z."/>
            <person name="Choquer M."/>
            <person name="Collemare J."/>
            <person name="Cotton P."/>
            <person name="Danchin E.G."/>
            <person name="Da Silva C."/>
            <person name="Gautier A."/>
            <person name="Giraud C."/>
            <person name="Giraud T."/>
            <person name="Gonzalez C."/>
            <person name="Grossetete S."/>
            <person name="Guldener U."/>
            <person name="Henrissat B."/>
            <person name="Howlett B.J."/>
            <person name="Kodira C."/>
            <person name="Kretschmer M."/>
            <person name="Lappartient A."/>
            <person name="Leroch M."/>
            <person name="Levis C."/>
            <person name="Mauceli E."/>
            <person name="Neuveglise C."/>
            <person name="Oeser B."/>
            <person name="Pearson M."/>
            <person name="Poulain J."/>
            <person name="Poussereau N."/>
            <person name="Quesneville H."/>
            <person name="Rascle C."/>
            <person name="Schumacher J."/>
            <person name="Segurens B."/>
            <person name="Sexton A."/>
            <person name="Silva E."/>
            <person name="Sirven C."/>
            <person name="Soanes D.M."/>
            <person name="Talbot N.J."/>
            <person name="Templeton M."/>
            <person name="Yandava C."/>
            <person name="Yarden O."/>
            <person name="Zeng Q."/>
            <person name="Rollins J.A."/>
            <person name="Lebrun M.H."/>
            <person name="Dickman M."/>
        </authorList>
    </citation>
    <scope>NUCLEOTIDE SEQUENCE [LARGE SCALE GENOMIC DNA]</scope>
    <source>
        <strain evidence="3">T4</strain>
    </source>
</reference>
<gene>
    <name evidence="2" type="ORF">BofuT4_uP044560.1</name>
</gene>
<sequence length="85" mass="9451">MGPWDAGRLAASNFSGHDLKECQGKKKTYDKEICSKLSTCGDSRRLHCVKIASAETSSRSHAIMLKRRTRAEDMKKTQGAKSAHR</sequence>
<name>G2XYA1_BOTF4</name>
<organism evidence="2 3">
    <name type="scientific">Botryotinia fuckeliana (strain T4)</name>
    <name type="common">Noble rot fungus</name>
    <name type="synonym">Botrytis cinerea</name>
    <dbReference type="NCBI Taxonomy" id="999810"/>
    <lineage>
        <taxon>Eukaryota</taxon>
        <taxon>Fungi</taxon>
        <taxon>Dikarya</taxon>
        <taxon>Ascomycota</taxon>
        <taxon>Pezizomycotina</taxon>
        <taxon>Leotiomycetes</taxon>
        <taxon>Helotiales</taxon>
        <taxon>Sclerotiniaceae</taxon>
        <taxon>Botrytis</taxon>
    </lineage>
</organism>
<dbReference type="Proteomes" id="UP000008177">
    <property type="component" value="Unplaced contigs"/>
</dbReference>
<feature type="region of interest" description="Disordered" evidence="1">
    <location>
        <begin position="61"/>
        <end position="85"/>
    </location>
</feature>
<proteinExistence type="predicted"/>
<dbReference type="HOGENOM" id="CLU_2512357_0_0_1"/>
<protein>
    <submittedName>
        <fullName evidence="2">Uncharacterized protein</fullName>
    </submittedName>
</protein>
<accession>G2XYA1</accession>